<gene>
    <name evidence="1" type="ORF">BOVATA_016310</name>
</gene>
<comment type="caution">
    <text evidence="1">The sequence shown here is derived from an EMBL/GenBank/DDBJ whole genome shotgun (WGS) entry which is preliminary data.</text>
</comment>
<dbReference type="AlphaFoldDB" id="A0A2H6KAX2"/>
<accession>A0A2H6KAX2</accession>
<evidence type="ECO:0000313" key="1">
    <source>
        <dbReference type="EMBL" id="GBE60138.1"/>
    </source>
</evidence>
<dbReference type="VEuPathDB" id="PiroplasmaDB:BOVATA_016310"/>
<sequence>MSAIGYTCGYVSLTLRYASQPHLHDLPAFELRNGTPPFEPFALVCSCISVEVALGNVGFVERLVNHVTLRNCTYLFGEAYQWVHKRLQGEVVQINLALVLLQLGIHGRICFTDASGGLYDVVDHGHIVHEAAAHMVEFASEVTFVTHDTRNPQLAVE</sequence>
<dbReference type="Proteomes" id="UP000236319">
    <property type="component" value="Unassembled WGS sequence"/>
</dbReference>
<organism evidence="1 2">
    <name type="scientific">Babesia ovata</name>
    <dbReference type="NCBI Taxonomy" id="189622"/>
    <lineage>
        <taxon>Eukaryota</taxon>
        <taxon>Sar</taxon>
        <taxon>Alveolata</taxon>
        <taxon>Apicomplexa</taxon>
        <taxon>Aconoidasida</taxon>
        <taxon>Piroplasmida</taxon>
        <taxon>Babesiidae</taxon>
        <taxon>Babesia</taxon>
    </lineage>
</organism>
<protein>
    <submittedName>
        <fullName evidence="1">RagB domain-containing protein, putative</fullName>
    </submittedName>
</protein>
<name>A0A2H6KAX2_9APIC</name>
<keyword evidence="2" id="KW-1185">Reference proteome</keyword>
<evidence type="ECO:0000313" key="2">
    <source>
        <dbReference type="Proteomes" id="UP000236319"/>
    </source>
</evidence>
<dbReference type="GeneID" id="39873908"/>
<dbReference type="RefSeq" id="XP_028866381.1">
    <property type="nucleotide sequence ID" value="XM_029010548.1"/>
</dbReference>
<dbReference type="EMBL" id="BDSA01000002">
    <property type="protein sequence ID" value="GBE60138.1"/>
    <property type="molecule type" value="Genomic_DNA"/>
</dbReference>
<reference evidence="1 2" key="1">
    <citation type="journal article" date="2017" name="BMC Genomics">
        <title>Whole-genome assembly of Babesia ovata and comparative genomics between closely related pathogens.</title>
        <authorList>
            <person name="Yamagishi J."/>
            <person name="Asada M."/>
            <person name="Hakimi H."/>
            <person name="Tanaka T.Q."/>
            <person name="Sugimoto C."/>
            <person name="Kawazu S."/>
        </authorList>
    </citation>
    <scope>NUCLEOTIDE SEQUENCE [LARGE SCALE GENOMIC DNA]</scope>
    <source>
        <strain evidence="1 2">Miyake</strain>
    </source>
</reference>
<proteinExistence type="predicted"/>